<reference evidence="10 11" key="1">
    <citation type="submission" date="2017-12" db="EMBL/GenBank/DDBJ databases">
        <title>Hemimetabolous genomes reveal molecular basis of termite eusociality.</title>
        <authorList>
            <person name="Harrison M.C."/>
            <person name="Jongepier E."/>
            <person name="Robertson H.M."/>
            <person name="Arning N."/>
            <person name="Bitard-Feildel T."/>
            <person name="Chao H."/>
            <person name="Childers C.P."/>
            <person name="Dinh H."/>
            <person name="Doddapaneni H."/>
            <person name="Dugan S."/>
            <person name="Gowin J."/>
            <person name="Greiner C."/>
            <person name="Han Y."/>
            <person name="Hu H."/>
            <person name="Hughes D.S.T."/>
            <person name="Huylmans A.-K."/>
            <person name="Kemena C."/>
            <person name="Kremer L.P.M."/>
            <person name="Lee S.L."/>
            <person name="Lopez-Ezquerra A."/>
            <person name="Mallet L."/>
            <person name="Monroy-Kuhn J.M."/>
            <person name="Moser A."/>
            <person name="Murali S.C."/>
            <person name="Muzny D.M."/>
            <person name="Otani S."/>
            <person name="Piulachs M.-D."/>
            <person name="Poelchau M."/>
            <person name="Qu J."/>
            <person name="Schaub F."/>
            <person name="Wada-Katsumata A."/>
            <person name="Worley K.C."/>
            <person name="Xie Q."/>
            <person name="Ylla G."/>
            <person name="Poulsen M."/>
            <person name="Gibbs R.A."/>
            <person name="Schal C."/>
            <person name="Richards S."/>
            <person name="Belles X."/>
            <person name="Korb J."/>
            <person name="Bornberg-Bauer E."/>
        </authorList>
    </citation>
    <scope>NUCLEOTIDE SEQUENCE [LARGE SCALE GENOMIC DNA]</scope>
    <source>
        <tissue evidence="10">Whole body</tissue>
    </source>
</reference>
<comment type="subcellular location">
    <subcellularLocation>
        <location evidence="1">Membrane</location>
    </subcellularLocation>
</comment>
<dbReference type="OrthoDB" id="342281at2759"/>
<sequence length="753" mass="85672">MPNMSRRSLGTVRQHGSSENRISNSTVAAVSKHDVTKSRWFDHSTSGSQASRKVLEDWAAVDSDVDDVAESLSKKTSSSRSKQWTVTTRVTSFFLAIWTFITVSYSRTVDIVYRLVGRRRGADMYATPRRGVSPVWVEGRSSWLQRLFTWVHHMVSSVMLLDTLLLSRWRTTQIEQEHEIYYDDYYTEKDAVTKSLSSHKRNTWRLLLLLLPLIFLAGWWGVSEATEFTFNPLMEAVDVVWNTLVGCMLIPFGAYSALKEKLFMNMAAPELHPVVPPHSGVDPQQQQAVDMEALAHYIMSSAQFQQMLTTRVHADTQADQKAVPESSNQQQEQDMYMKLLEEQKASLSQLTHYLQQMQQKVDHLSSQAERSQSHEQEWGLKLEEQKQALRKEAATQSLIRDSDQVLMRKELRDIQSRLRLLQEQQAQMSRRCCQRNTGSVAVDGHVIEQHVFRVLADLLGATGGQFSGNPEDLRAWVSNMFLARSDVETRLANLTLTLQRQMREAILQSKELIMASVSEHIQNEFAKWQEQQRQRDVITTVTSRMETWTTNNSSVAGLTDLQVRAIVDEALAKYDADKTGLVDYALESSGGSVISTRCTETYQAKTPQLSVMGIPLWYPPNNPRTVIQPGVHPGECWAFSGSQGFLVIKLSGLIQISAFSLEHIPRSLSPYGRIDSAPKDFTVWGLKDVQDTEPVLLGKYTYQQNGTSLQHFSVQNLDVNLFELVELRIESNHGHMEYTCLYRFRVHGVLISE</sequence>
<evidence type="ECO:0000313" key="11">
    <source>
        <dbReference type="Proteomes" id="UP000235965"/>
    </source>
</evidence>
<evidence type="ECO:0000256" key="6">
    <source>
        <dbReference type="SAM" id="Coils"/>
    </source>
</evidence>
<dbReference type="InParanoid" id="A0A2J7PLT8"/>
<feature type="domain" description="SUN" evidence="9">
    <location>
        <begin position="590"/>
        <end position="751"/>
    </location>
</feature>
<evidence type="ECO:0000256" key="4">
    <source>
        <dbReference type="ARBA" id="ARBA00023054"/>
    </source>
</evidence>
<dbReference type="PANTHER" id="PTHR12911:SF8">
    <property type="entry name" value="KLAROID PROTEIN-RELATED"/>
    <property type="match status" value="1"/>
</dbReference>
<protein>
    <recommendedName>
        <fullName evidence="9">SUN domain-containing protein</fullName>
    </recommendedName>
</protein>
<feature type="compositionally biased region" description="Polar residues" evidence="7">
    <location>
        <begin position="14"/>
        <end position="28"/>
    </location>
</feature>
<feature type="transmembrane region" description="Helical" evidence="8">
    <location>
        <begin position="203"/>
        <end position="220"/>
    </location>
</feature>
<keyword evidence="11" id="KW-1185">Reference proteome</keyword>
<name>A0A2J7PLT8_9NEOP</name>
<dbReference type="PANTHER" id="PTHR12911">
    <property type="entry name" value="SAD1/UNC-84-LIKE PROTEIN-RELATED"/>
    <property type="match status" value="1"/>
</dbReference>
<keyword evidence="3 8" id="KW-1133">Transmembrane helix</keyword>
<dbReference type="FunCoup" id="A0A2J7PLT8">
    <property type="interactions" value="92"/>
</dbReference>
<dbReference type="STRING" id="105785.A0A2J7PLT8"/>
<keyword evidence="5 8" id="KW-0472">Membrane</keyword>
<dbReference type="AlphaFoldDB" id="A0A2J7PLT8"/>
<dbReference type="GO" id="GO:0034993">
    <property type="term" value="C:meiotic nuclear membrane microtubule tethering complex"/>
    <property type="evidence" value="ECO:0007669"/>
    <property type="project" value="TreeGrafter"/>
</dbReference>
<accession>A0A2J7PLT8</accession>
<dbReference type="GO" id="GO:0043495">
    <property type="term" value="F:protein-membrane adaptor activity"/>
    <property type="evidence" value="ECO:0007669"/>
    <property type="project" value="TreeGrafter"/>
</dbReference>
<comment type="caution">
    <text evidence="10">The sequence shown here is derived from an EMBL/GenBank/DDBJ whole genome shotgun (WGS) entry which is preliminary data.</text>
</comment>
<evidence type="ECO:0000256" key="7">
    <source>
        <dbReference type="SAM" id="MobiDB-lite"/>
    </source>
</evidence>
<evidence type="ECO:0000256" key="1">
    <source>
        <dbReference type="ARBA" id="ARBA00004370"/>
    </source>
</evidence>
<organism evidence="10 11">
    <name type="scientific">Cryptotermes secundus</name>
    <dbReference type="NCBI Taxonomy" id="105785"/>
    <lineage>
        <taxon>Eukaryota</taxon>
        <taxon>Metazoa</taxon>
        <taxon>Ecdysozoa</taxon>
        <taxon>Arthropoda</taxon>
        <taxon>Hexapoda</taxon>
        <taxon>Insecta</taxon>
        <taxon>Pterygota</taxon>
        <taxon>Neoptera</taxon>
        <taxon>Polyneoptera</taxon>
        <taxon>Dictyoptera</taxon>
        <taxon>Blattodea</taxon>
        <taxon>Blattoidea</taxon>
        <taxon>Termitoidae</taxon>
        <taxon>Kalotermitidae</taxon>
        <taxon>Cryptotermitinae</taxon>
        <taxon>Cryptotermes</taxon>
    </lineage>
</organism>
<evidence type="ECO:0000256" key="2">
    <source>
        <dbReference type="ARBA" id="ARBA00022692"/>
    </source>
</evidence>
<gene>
    <name evidence="10" type="ORF">B7P43_G04975</name>
</gene>
<dbReference type="InterPro" id="IPR012919">
    <property type="entry name" value="SUN_dom"/>
</dbReference>
<keyword evidence="2 8" id="KW-0812">Transmembrane</keyword>
<dbReference type="Pfam" id="PF07738">
    <property type="entry name" value="Sad1_UNC"/>
    <property type="match status" value="1"/>
</dbReference>
<keyword evidence="4 6" id="KW-0175">Coiled coil</keyword>
<dbReference type="Gene3D" id="2.60.120.260">
    <property type="entry name" value="Galactose-binding domain-like"/>
    <property type="match status" value="1"/>
</dbReference>
<dbReference type="FunFam" id="2.60.120.260:FF:000009">
    <property type="entry name" value="SUN domain-containing protein 1 isoform X1"/>
    <property type="match status" value="1"/>
</dbReference>
<feature type="transmembrane region" description="Helical" evidence="8">
    <location>
        <begin position="84"/>
        <end position="105"/>
    </location>
</feature>
<evidence type="ECO:0000256" key="5">
    <source>
        <dbReference type="ARBA" id="ARBA00023136"/>
    </source>
</evidence>
<evidence type="ECO:0000259" key="9">
    <source>
        <dbReference type="PROSITE" id="PS51469"/>
    </source>
</evidence>
<proteinExistence type="predicted"/>
<feature type="transmembrane region" description="Helical" evidence="8">
    <location>
        <begin position="240"/>
        <end position="258"/>
    </location>
</feature>
<evidence type="ECO:0000256" key="8">
    <source>
        <dbReference type="SAM" id="Phobius"/>
    </source>
</evidence>
<dbReference type="InterPro" id="IPR045119">
    <property type="entry name" value="SUN1-5"/>
</dbReference>
<dbReference type="PROSITE" id="PS51469">
    <property type="entry name" value="SUN"/>
    <property type="match status" value="1"/>
</dbReference>
<dbReference type="Proteomes" id="UP000235965">
    <property type="component" value="Unassembled WGS sequence"/>
</dbReference>
<evidence type="ECO:0000313" key="10">
    <source>
        <dbReference type="EMBL" id="PNF17292.1"/>
    </source>
</evidence>
<feature type="region of interest" description="Disordered" evidence="7">
    <location>
        <begin position="1"/>
        <end position="30"/>
    </location>
</feature>
<evidence type="ECO:0000256" key="3">
    <source>
        <dbReference type="ARBA" id="ARBA00022989"/>
    </source>
</evidence>
<dbReference type="EMBL" id="NEVH01024423">
    <property type="protein sequence ID" value="PNF17292.1"/>
    <property type="molecule type" value="Genomic_DNA"/>
</dbReference>
<feature type="coiled-coil region" evidence="6">
    <location>
        <begin position="340"/>
        <end position="374"/>
    </location>
</feature>